<organism evidence="1 2">
    <name type="scientific">Lolium multiflorum</name>
    <name type="common">Italian ryegrass</name>
    <name type="synonym">Lolium perenne subsp. multiflorum</name>
    <dbReference type="NCBI Taxonomy" id="4521"/>
    <lineage>
        <taxon>Eukaryota</taxon>
        <taxon>Viridiplantae</taxon>
        <taxon>Streptophyta</taxon>
        <taxon>Embryophyta</taxon>
        <taxon>Tracheophyta</taxon>
        <taxon>Spermatophyta</taxon>
        <taxon>Magnoliopsida</taxon>
        <taxon>Liliopsida</taxon>
        <taxon>Poales</taxon>
        <taxon>Poaceae</taxon>
        <taxon>BOP clade</taxon>
        <taxon>Pooideae</taxon>
        <taxon>Poodae</taxon>
        <taxon>Poeae</taxon>
        <taxon>Poeae Chloroplast Group 2 (Poeae type)</taxon>
        <taxon>Loliodinae</taxon>
        <taxon>Loliinae</taxon>
        <taxon>Lolium</taxon>
    </lineage>
</organism>
<dbReference type="Proteomes" id="UP001231189">
    <property type="component" value="Unassembled WGS sequence"/>
</dbReference>
<dbReference type="InterPro" id="IPR025397">
    <property type="entry name" value="SDH5"/>
</dbReference>
<reference evidence="1" key="1">
    <citation type="submission" date="2023-07" db="EMBL/GenBank/DDBJ databases">
        <title>A chromosome-level genome assembly of Lolium multiflorum.</title>
        <authorList>
            <person name="Chen Y."/>
            <person name="Copetti D."/>
            <person name="Kolliker R."/>
            <person name="Studer B."/>
        </authorList>
    </citation>
    <scope>NUCLEOTIDE SEQUENCE</scope>
    <source>
        <strain evidence="1">02402/16</strain>
        <tissue evidence="1">Leaf</tissue>
    </source>
</reference>
<sequence>MAAALRSSSAAPVHRALLISQAALSTLPSPSRPATVAPFSRSVAAISGASNAFSWNFRRLLSSKNKKRRLPSSDEKRLLAKSDSEIETVLKDLKAIDLRSSNPPAISDPEIETALKDLMAASWNELPRSLVEEAKKAVSKATNDVTGQEALKNVFRAAAACEEFGGVLTDLRMALDDLCGLTGVIVGPLPGYVEDAVMSTYGRYMRYLESFHPDEYYLQKKVETELRTKMIHLKMRCTGIRSEWLMLFLNREFLRPRLGGKSADKSGGRTSTD</sequence>
<dbReference type="EMBL" id="JAUUTY010000002">
    <property type="protein sequence ID" value="KAK1683073.1"/>
    <property type="molecule type" value="Genomic_DNA"/>
</dbReference>
<evidence type="ECO:0000313" key="1">
    <source>
        <dbReference type="EMBL" id="KAK1683073.1"/>
    </source>
</evidence>
<dbReference type="Pfam" id="PF14290">
    <property type="entry name" value="SDH5_plant"/>
    <property type="match status" value="1"/>
</dbReference>
<dbReference type="PANTHER" id="PTHR36139:SF1">
    <property type="entry name" value="SUCCINATE DEHYDROGENASE SUBUNIT 5, MITOCHONDRIAL"/>
    <property type="match status" value="1"/>
</dbReference>
<proteinExistence type="predicted"/>
<name>A0AAD8WYM4_LOLMU</name>
<dbReference type="PANTHER" id="PTHR36139">
    <property type="entry name" value="SUCCINATE DEHYDROGENASE SUBUNIT 5, MITOCHONDRIAL"/>
    <property type="match status" value="1"/>
</dbReference>
<comment type="caution">
    <text evidence="1">The sequence shown here is derived from an EMBL/GenBank/DDBJ whole genome shotgun (WGS) entry which is preliminary data.</text>
</comment>
<evidence type="ECO:0008006" key="3">
    <source>
        <dbReference type="Google" id="ProtNLM"/>
    </source>
</evidence>
<dbReference type="GO" id="GO:0006099">
    <property type="term" value="P:tricarboxylic acid cycle"/>
    <property type="evidence" value="ECO:0007669"/>
    <property type="project" value="InterPro"/>
</dbReference>
<gene>
    <name evidence="1" type="ORF">QYE76_043921</name>
</gene>
<accession>A0AAD8WYM4</accession>
<evidence type="ECO:0000313" key="2">
    <source>
        <dbReference type="Proteomes" id="UP001231189"/>
    </source>
</evidence>
<protein>
    <recommendedName>
        <fullName evidence="3">Succinate dehydrogenase subunit 5, mitochondrial</fullName>
    </recommendedName>
</protein>
<dbReference type="AlphaFoldDB" id="A0AAD8WYM4"/>
<dbReference type="GO" id="GO:0045273">
    <property type="term" value="C:respiratory chain complex II (succinate dehydrogenase)"/>
    <property type="evidence" value="ECO:0007669"/>
    <property type="project" value="InterPro"/>
</dbReference>
<keyword evidence="2" id="KW-1185">Reference proteome</keyword>